<comment type="caution">
    <text evidence="8">The sequence shown here is derived from an EMBL/GenBank/DDBJ whole genome shotgun (WGS) entry which is preliminary data.</text>
</comment>
<dbReference type="InterPro" id="IPR035396">
    <property type="entry name" value="Bac_rhamnosid6H"/>
</dbReference>
<dbReference type="Gene3D" id="1.50.10.10">
    <property type="match status" value="1"/>
</dbReference>
<dbReference type="InterPro" id="IPR008902">
    <property type="entry name" value="Rhamnosid_concanavalin"/>
</dbReference>
<dbReference type="InterPro" id="IPR016007">
    <property type="entry name" value="Alpha_rhamnosid"/>
</dbReference>
<evidence type="ECO:0000256" key="3">
    <source>
        <dbReference type="ARBA" id="ARBA00022801"/>
    </source>
</evidence>
<protein>
    <recommendedName>
        <fullName evidence="2">alpha-L-rhamnosidase</fullName>
        <ecNumber evidence="2">3.2.1.40</ecNumber>
    </recommendedName>
</protein>
<evidence type="ECO:0000313" key="9">
    <source>
        <dbReference type="Proteomes" id="UP001225034"/>
    </source>
</evidence>
<comment type="catalytic activity">
    <reaction evidence="1">
        <text>Hydrolysis of terminal non-reducing alpha-L-rhamnose residues in alpha-L-rhamnosides.</text>
        <dbReference type="EC" id="3.2.1.40"/>
    </reaction>
</comment>
<dbReference type="Pfam" id="PF17389">
    <property type="entry name" value="Bac_rhamnosid6H"/>
    <property type="match status" value="1"/>
</dbReference>
<dbReference type="Gene3D" id="2.60.420.10">
    <property type="entry name" value="Maltose phosphorylase, domain 3"/>
    <property type="match status" value="1"/>
</dbReference>
<dbReference type="EC" id="3.2.1.40" evidence="2"/>
<dbReference type="SUPFAM" id="SSF48208">
    <property type="entry name" value="Six-hairpin glycosidases"/>
    <property type="match status" value="1"/>
</dbReference>
<feature type="domain" description="Alpha-L-rhamnosidase six-hairpin glycosidase" evidence="6">
    <location>
        <begin position="426"/>
        <end position="770"/>
    </location>
</feature>
<evidence type="ECO:0000256" key="2">
    <source>
        <dbReference type="ARBA" id="ARBA00012652"/>
    </source>
</evidence>
<dbReference type="PANTHER" id="PTHR33307:SF6">
    <property type="entry name" value="ALPHA-RHAMNOSIDASE (EUROFUNG)-RELATED"/>
    <property type="match status" value="1"/>
</dbReference>
<evidence type="ECO:0000259" key="5">
    <source>
        <dbReference type="Pfam" id="PF08531"/>
    </source>
</evidence>
<accession>A0ABT9YJS0</accession>
<evidence type="ECO:0000256" key="1">
    <source>
        <dbReference type="ARBA" id="ARBA00001445"/>
    </source>
</evidence>
<dbReference type="Pfam" id="PF25788">
    <property type="entry name" value="Ig_Rha78A_N"/>
    <property type="match status" value="1"/>
</dbReference>
<reference evidence="8 9" key="1">
    <citation type="submission" date="2023-07" db="EMBL/GenBank/DDBJ databases">
        <title>Genomic Encyclopedia of Type Strains, Phase IV (KMG-IV): sequencing the most valuable type-strain genomes for metagenomic binning, comparative biology and taxonomic classification.</title>
        <authorList>
            <person name="Goeker M."/>
        </authorList>
    </citation>
    <scope>NUCLEOTIDE SEQUENCE [LARGE SCALE GENOMIC DNA]</scope>
    <source>
        <strain evidence="8 9">DSM 19154</strain>
    </source>
</reference>
<evidence type="ECO:0000259" key="7">
    <source>
        <dbReference type="Pfam" id="PF17390"/>
    </source>
</evidence>
<dbReference type="Gene3D" id="2.60.120.260">
    <property type="entry name" value="Galactose-binding domain-like"/>
    <property type="match status" value="2"/>
</dbReference>
<keyword evidence="3 8" id="KW-0378">Hydrolase</keyword>
<feature type="domain" description="Bacterial alpha-L-rhamnosidase N-terminal" evidence="5">
    <location>
        <begin position="143"/>
        <end position="311"/>
    </location>
</feature>
<dbReference type="EMBL" id="JAUSUA010000003">
    <property type="protein sequence ID" value="MDQ0207462.1"/>
    <property type="molecule type" value="Genomic_DNA"/>
</dbReference>
<dbReference type="InterPro" id="IPR008928">
    <property type="entry name" value="6-hairpin_glycosidase_sf"/>
</dbReference>
<dbReference type="Pfam" id="PF05592">
    <property type="entry name" value="Bac_rhamnosid"/>
    <property type="match status" value="1"/>
</dbReference>
<feature type="domain" description="Alpha-L-rhamnosidase C-terminal" evidence="7">
    <location>
        <begin position="772"/>
        <end position="842"/>
    </location>
</feature>
<keyword evidence="9" id="KW-1185">Reference proteome</keyword>
<dbReference type="Proteomes" id="UP001225034">
    <property type="component" value="Unassembled WGS sequence"/>
</dbReference>
<dbReference type="PIRSF" id="PIRSF010631">
    <property type="entry name" value="A-rhamnsds"/>
    <property type="match status" value="1"/>
</dbReference>
<dbReference type="Pfam" id="PF17390">
    <property type="entry name" value="Bac_rhamnosid_C"/>
    <property type="match status" value="1"/>
</dbReference>
<feature type="domain" description="Alpha-L-rhamnosidase concanavalin-like" evidence="4">
    <location>
        <begin position="321"/>
        <end position="421"/>
    </location>
</feature>
<name>A0ABT9YJS0_9BACI</name>
<gene>
    <name evidence="8" type="ORF">J2S05_002263</name>
</gene>
<dbReference type="GO" id="GO:0030596">
    <property type="term" value="F:alpha-L-rhamnosidase activity"/>
    <property type="evidence" value="ECO:0007669"/>
    <property type="project" value="UniProtKB-EC"/>
</dbReference>
<evidence type="ECO:0000259" key="4">
    <source>
        <dbReference type="Pfam" id="PF05592"/>
    </source>
</evidence>
<sequence>MLSIQNVRCEYQQQPLGIDCQKPRLCWELSSTRRSMVQNAYQIQVSLDSNFTSILADSRRIESSESIHVNMPHFEATPTTRYYYRVKVWSEDEESDWEKDLWFETGLQSESNWQAEWITIPPSAIHPDQSPRFRKSFTYELPNIKSARLYTTAAGLYEARLNGARISDTYFAPGWTNYNDRIQYQTYDVTDFIRNGENVLAFTLGKGWYRSNLGWEDKIDIYGKESALLAELHIINDNNEQTIIRSDTTWKAGISPILSSEIYHGETYDARLEQPGWDEPEFSLDDWVSVIHAEKPKGRIVSQENEPVRKQEHLTPIEIIRTPKGQTVLDFGQNMVGWVHFRIQGKRGETVSLRHFEVLDADGNVYVDNLRKAKQTVSYTLKGDDKEEFEPFFSFQGFQYVELIDFPGQVQLEDFTGIVLHSDMQRIGTFECSDELINQLQHNIVWGQKGNFLDVPTDCPQRDERLGWTGDAQMFISTASYLYNVVPFFKKWLRDLSSEQGEDGSVPFVIPHVLNETSHSSAAWGDAAVICPWVLYENYGDKRILEEQFGSMKAWVNYIHQQGDDPYLWNTGFHFGDWLALDSKPGSYIGATERDFIATAFYAYSAKLVSKAAHVLGLEADHHHYKKLHSQVQDAFSNEFITTNGRLAVPTQTAHILALNFDLVTGKTRERTEQKLKQLMSDANYHLKTGFVGTPYLNFALTKAGHTDIAYTLLFQDDYPSWLYQVKKGATTVWEHWDGIKEDGGFWSADMNSFNHYAYGSIGDWLYRKVAGIDCDKPGYQRIRFEPHFTNELRWVKASLHTLYGQVTSAWKMDEDGRVKWSIDIPPNTTGLVQFPVVSAVNVREGSTQLADIEGLLQLEDVTAELGSGSYTFNFEPTNISTKLHKKAVKY</sequence>
<dbReference type="InterPro" id="IPR013783">
    <property type="entry name" value="Ig-like_fold"/>
</dbReference>
<dbReference type="Pfam" id="PF08531">
    <property type="entry name" value="Bac_rhamnosid_N"/>
    <property type="match status" value="1"/>
</dbReference>
<evidence type="ECO:0000259" key="6">
    <source>
        <dbReference type="Pfam" id="PF17389"/>
    </source>
</evidence>
<dbReference type="PANTHER" id="PTHR33307">
    <property type="entry name" value="ALPHA-RHAMNOSIDASE (EUROFUNG)"/>
    <property type="match status" value="1"/>
</dbReference>
<organism evidence="8 9">
    <name type="scientific">Alkalicoccobacillus murimartini</name>
    <dbReference type="NCBI Taxonomy" id="171685"/>
    <lineage>
        <taxon>Bacteria</taxon>
        <taxon>Bacillati</taxon>
        <taxon>Bacillota</taxon>
        <taxon>Bacilli</taxon>
        <taxon>Bacillales</taxon>
        <taxon>Bacillaceae</taxon>
        <taxon>Alkalicoccobacillus</taxon>
    </lineage>
</organism>
<keyword evidence="8" id="KW-0326">Glycosidase</keyword>
<dbReference type="RefSeq" id="WP_306982796.1">
    <property type="nucleotide sequence ID" value="NZ_JAUSUA010000003.1"/>
</dbReference>
<dbReference type="InterPro" id="IPR012341">
    <property type="entry name" value="6hp_glycosidase-like_sf"/>
</dbReference>
<evidence type="ECO:0000313" key="8">
    <source>
        <dbReference type="EMBL" id="MDQ0207462.1"/>
    </source>
</evidence>
<proteinExistence type="predicted"/>
<dbReference type="InterPro" id="IPR013737">
    <property type="entry name" value="Bac_rhamnosid_N"/>
</dbReference>
<dbReference type="InterPro" id="IPR035398">
    <property type="entry name" value="Bac_rhamnosid_C"/>
</dbReference>
<dbReference type="Gene3D" id="2.60.40.10">
    <property type="entry name" value="Immunoglobulins"/>
    <property type="match status" value="1"/>
</dbReference>